<feature type="domain" description="DUF5641" evidence="1">
    <location>
        <begin position="51"/>
        <end position="127"/>
    </location>
</feature>
<dbReference type="OrthoDB" id="6429808at2759"/>
<proteinExistence type="predicted"/>
<dbReference type="Pfam" id="PF18701">
    <property type="entry name" value="DUF5641"/>
    <property type="match status" value="1"/>
</dbReference>
<name>A0A8X6I360_NEPPI</name>
<sequence>MHSMSLPANKLWELEVNGISSETEKEKIDFNLKDFNDEIKILPDGRYEDLRQRLRKEYLEQLVHKHNEKQSRNPQIGEIVLLGDDYKKRLLKPLAKIIELIPWRDGKIRSVKLKTQHGTVLCPMQCIYRLEIYSNEYVDKELGWSGI</sequence>
<gene>
    <name evidence="2" type="primary">AVEN_251935_1</name>
    <name evidence="2" type="ORF">NPIL_586501</name>
</gene>
<evidence type="ECO:0000313" key="3">
    <source>
        <dbReference type="Proteomes" id="UP000887013"/>
    </source>
</evidence>
<evidence type="ECO:0000259" key="1">
    <source>
        <dbReference type="Pfam" id="PF18701"/>
    </source>
</evidence>
<keyword evidence="3" id="KW-1185">Reference proteome</keyword>
<accession>A0A8X6I360</accession>
<dbReference type="InterPro" id="IPR040676">
    <property type="entry name" value="DUF5641"/>
</dbReference>
<dbReference type="AlphaFoldDB" id="A0A8X6I360"/>
<evidence type="ECO:0000313" key="2">
    <source>
        <dbReference type="EMBL" id="GFS29384.1"/>
    </source>
</evidence>
<reference evidence="2" key="1">
    <citation type="submission" date="2020-08" db="EMBL/GenBank/DDBJ databases">
        <title>Multicomponent nature underlies the extraordinary mechanical properties of spider dragline silk.</title>
        <authorList>
            <person name="Kono N."/>
            <person name="Nakamura H."/>
            <person name="Mori M."/>
            <person name="Yoshida Y."/>
            <person name="Ohtoshi R."/>
            <person name="Malay A.D."/>
            <person name="Moran D.A.P."/>
            <person name="Tomita M."/>
            <person name="Numata K."/>
            <person name="Arakawa K."/>
        </authorList>
    </citation>
    <scope>NUCLEOTIDE SEQUENCE</scope>
</reference>
<comment type="caution">
    <text evidence="2">The sequence shown here is derived from an EMBL/GenBank/DDBJ whole genome shotgun (WGS) entry which is preliminary data.</text>
</comment>
<protein>
    <submittedName>
        <fullName evidence="2">DUF5641 domain-containing protein</fullName>
    </submittedName>
</protein>
<organism evidence="2 3">
    <name type="scientific">Nephila pilipes</name>
    <name type="common">Giant wood spider</name>
    <name type="synonym">Nephila maculata</name>
    <dbReference type="NCBI Taxonomy" id="299642"/>
    <lineage>
        <taxon>Eukaryota</taxon>
        <taxon>Metazoa</taxon>
        <taxon>Ecdysozoa</taxon>
        <taxon>Arthropoda</taxon>
        <taxon>Chelicerata</taxon>
        <taxon>Arachnida</taxon>
        <taxon>Araneae</taxon>
        <taxon>Araneomorphae</taxon>
        <taxon>Entelegynae</taxon>
        <taxon>Araneoidea</taxon>
        <taxon>Nephilidae</taxon>
        <taxon>Nephila</taxon>
    </lineage>
</organism>
<dbReference type="Proteomes" id="UP000887013">
    <property type="component" value="Unassembled WGS sequence"/>
</dbReference>
<dbReference type="EMBL" id="BMAW01087367">
    <property type="protein sequence ID" value="GFS29384.1"/>
    <property type="molecule type" value="Genomic_DNA"/>
</dbReference>